<organism evidence="5 6">
    <name type="scientific">Ohessyouella blattaphilus</name>
    <dbReference type="NCBI Taxonomy" id="2949333"/>
    <lineage>
        <taxon>Bacteria</taxon>
        <taxon>Bacillati</taxon>
        <taxon>Bacillota</taxon>
        <taxon>Clostridia</taxon>
        <taxon>Lachnospirales</taxon>
        <taxon>Lachnospiraceae</taxon>
        <taxon>Ohessyouella</taxon>
    </lineage>
</organism>
<accession>A0ABT1EJW6</accession>
<keyword evidence="1" id="KW-0805">Transcription regulation</keyword>
<dbReference type="Proteomes" id="UP001523565">
    <property type="component" value="Unassembled WGS sequence"/>
</dbReference>
<feature type="domain" description="HTH asnC-type" evidence="4">
    <location>
        <begin position="1"/>
        <end position="62"/>
    </location>
</feature>
<dbReference type="RefSeq" id="WP_262069875.1">
    <property type="nucleotide sequence ID" value="NZ_JAMXOC010000021.1"/>
</dbReference>
<dbReference type="InterPro" id="IPR019887">
    <property type="entry name" value="Tscrpt_reg_AsnC/Lrp_C"/>
</dbReference>
<evidence type="ECO:0000256" key="3">
    <source>
        <dbReference type="ARBA" id="ARBA00023163"/>
    </source>
</evidence>
<dbReference type="InterPro" id="IPR000485">
    <property type="entry name" value="AsnC-type_HTH_dom"/>
</dbReference>
<dbReference type="Pfam" id="PF01037">
    <property type="entry name" value="AsnC_trans_reg"/>
    <property type="match status" value="1"/>
</dbReference>
<dbReference type="Gene3D" id="3.30.70.920">
    <property type="match status" value="1"/>
</dbReference>
<evidence type="ECO:0000313" key="6">
    <source>
        <dbReference type="Proteomes" id="UP001523565"/>
    </source>
</evidence>
<dbReference type="SMART" id="SM00344">
    <property type="entry name" value="HTH_ASNC"/>
    <property type="match status" value="1"/>
</dbReference>
<proteinExistence type="predicted"/>
<dbReference type="SUPFAM" id="SSF54909">
    <property type="entry name" value="Dimeric alpha+beta barrel"/>
    <property type="match status" value="1"/>
</dbReference>
<dbReference type="InterPro" id="IPR011008">
    <property type="entry name" value="Dimeric_a/b-barrel"/>
</dbReference>
<evidence type="ECO:0000259" key="4">
    <source>
        <dbReference type="PROSITE" id="PS50956"/>
    </source>
</evidence>
<dbReference type="PANTHER" id="PTHR30154:SF34">
    <property type="entry name" value="TRANSCRIPTIONAL REGULATOR AZLB"/>
    <property type="match status" value="1"/>
</dbReference>
<evidence type="ECO:0000256" key="1">
    <source>
        <dbReference type="ARBA" id="ARBA00023015"/>
    </source>
</evidence>
<evidence type="ECO:0000256" key="2">
    <source>
        <dbReference type="ARBA" id="ARBA00023125"/>
    </source>
</evidence>
<gene>
    <name evidence="5" type="ORF">NK118_12105</name>
</gene>
<keyword evidence="6" id="KW-1185">Reference proteome</keyword>
<dbReference type="EMBL" id="JAMZFV010000021">
    <property type="protein sequence ID" value="MCP1110994.1"/>
    <property type="molecule type" value="Genomic_DNA"/>
</dbReference>
<dbReference type="InterPro" id="IPR036390">
    <property type="entry name" value="WH_DNA-bd_sf"/>
</dbReference>
<sequence length="163" mass="18390">MEKFRKEILKFLERHGNVDLEELGVLLGVSGAEVANEVATLEKEGIICGYHTVINWDSAGVDKVNALIEVRVTPQRNEGFDKIARRISNYREVSSVYLISGAFDLLITIEGKTLLEVSRFVSERLSPLEDIVSTSTHFILKKYKDFGTCMEVPNKDERMLVTP</sequence>
<keyword evidence="2" id="KW-0238">DNA-binding</keyword>
<keyword evidence="3" id="KW-0804">Transcription</keyword>
<comment type="caution">
    <text evidence="5">The sequence shown here is derived from an EMBL/GenBank/DDBJ whole genome shotgun (WGS) entry which is preliminary data.</text>
</comment>
<dbReference type="InterPro" id="IPR036388">
    <property type="entry name" value="WH-like_DNA-bd_sf"/>
</dbReference>
<evidence type="ECO:0000313" key="5">
    <source>
        <dbReference type="EMBL" id="MCP1110994.1"/>
    </source>
</evidence>
<dbReference type="InterPro" id="IPR019888">
    <property type="entry name" value="Tscrpt_reg_AsnC-like"/>
</dbReference>
<dbReference type="Gene3D" id="1.10.10.10">
    <property type="entry name" value="Winged helix-like DNA-binding domain superfamily/Winged helix DNA-binding domain"/>
    <property type="match status" value="1"/>
</dbReference>
<reference evidence="5 6" key="1">
    <citation type="journal article" date="2022" name="Genome Biol. Evol.">
        <title>Host diet, physiology and behaviors set the stage for Lachnospiraceae cladogenesis.</title>
        <authorList>
            <person name="Vera-Ponce De Leon A."/>
            <person name="Schneider M."/>
            <person name="Jahnes B.C."/>
            <person name="Sadowski V."/>
            <person name="Camuy-Velez L.A."/>
            <person name="Duan J."/>
            <person name="Sabree Z.L."/>
        </authorList>
    </citation>
    <scope>NUCLEOTIDE SEQUENCE [LARGE SCALE GENOMIC DNA]</scope>
    <source>
        <strain evidence="5 6">PAL227</strain>
    </source>
</reference>
<name>A0ABT1EJW6_9FIRM</name>
<protein>
    <submittedName>
        <fullName evidence="5">Lrp/AsnC family transcriptional regulator</fullName>
    </submittedName>
</protein>
<dbReference type="SUPFAM" id="SSF46785">
    <property type="entry name" value="Winged helix' DNA-binding domain"/>
    <property type="match status" value="1"/>
</dbReference>
<dbReference type="PROSITE" id="PS50956">
    <property type="entry name" value="HTH_ASNC_2"/>
    <property type="match status" value="1"/>
</dbReference>
<dbReference type="PANTHER" id="PTHR30154">
    <property type="entry name" value="LEUCINE-RESPONSIVE REGULATORY PROTEIN"/>
    <property type="match status" value="1"/>
</dbReference>